<dbReference type="PANTHER" id="PTHR43798:SF31">
    <property type="entry name" value="AB HYDROLASE SUPERFAMILY PROTEIN YCLE"/>
    <property type="match status" value="1"/>
</dbReference>
<reference evidence="4" key="1">
    <citation type="submission" date="2017-06" db="EMBL/GenBank/DDBJ databases">
        <authorList>
            <person name="Varghese N."/>
            <person name="Submissions S."/>
        </authorList>
    </citation>
    <scope>NUCLEOTIDE SEQUENCE [LARGE SCALE GENOMIC DNA]</scope>
    <source>
        <strain evidence="4">ANC 5114</strain>
    </source>
</reference>
<gene>
    <name evidence="3" type="ORF">SAMN05444584_1778</name>
</gene>
<dbReference type="InterPro" id="IPR000073">
    <property type="entry name" value="AB_hydrolase_1"/>
</dbReference>
<dbReference type="InterPro" id="IPR000639">
    <property type="entry name" value="Epox_hydrolase-like"/>
</dbReference>
<evidence type="ECO:0000259" key="2">
    <source>
        <dbReference type="Pfam" id="PF00561"/>
    </source>
</evidence>
<keyword evidence="4" id="KW-1185">Reference proteome</keyword>
<feature type="domain" description="AB hydrolase-1" evidence="2">
    <location>
        <begin position="6"/>
        <end position="224"/>
    </location>
</feature>
<dbReference type="GO" id="GO:0016787">
    <property type="term" value="F:hydrolase activity"/>
    <property type="evidence" value="ECO:0007669"/>
    <property type="project" value="UniProtKB-KW"/>
</dbReference>
<evidence type="ECO:0000313" key="3">
    <source>
        <dbReference type="EMBL" id="SNQ29807.1"/>
    </source>
</evidence>
<dbReference type="SUPFAM" id="SSF53474">
    <property type="entry name" value="alpha/beta-Hydrolases"/>
    <property type="match status" value="1"/>
</dbReference>
<dbReference type="GO" id="GO:0016020">
    <property type="term" value="C:membrane"/>
    <property type="evidence" value="ECO:0007669"/>
    <property type="project" value="TreeGrafter"/>
</dbReference>
<dbReference type="Pfam" id="PF00561">
    <property type="entry name" value="Abhydrolase_1"/>
    <property type="match status" value="1"/>
</dbReference>
<accession>A0A217EHH6</accession>
<name>A0A217EHH6_9GAMM</name>
<evidence type="ECO:0000256" key="1">
    <source>
        <dbReference type="ARBA" id="ARBA00022801"/>
    </source>
</evidence>
<evidence type="ECO:0000313" key="4">
    <source>
        <dbReference type="Proteomes" id="UP000243463"/>
    </source>
</evidence>
<dbReference type="RefSeq" id="WP_213062830.1">
    <property type="nucleotide sequence ID" value="NZ_FZLN01000003.1"/>
</dbReference>
<dbReference type="Gene3D" id="3.40.50.1820">
    <property type="entry name" value="alpha/beta hydrolase"/>
    <property type="match status" value="1"/>
</dbReference>
<keyword evidence="1" id="KW-0378">Hydrolase</keyword>
<dbReference type="PRINTS" id="PR00412">
    <property type="entry name" value="EPOXHYDRLASE"/>
</dbReference>
<dbReference type="InterPro" id="IPR050266">
    <property type="entry name" value="AB_hydrolase_sf"/>
</dbReference>
<dbReference type="AlphaFoldDB" id="A0A217EHH6"/>
<dbReference type="InterPro" id="IPR029058">
    <property type="entry name" value="AB_hydrolase_fold"/>
</dbReference>
<dbReference type="PRINTS" id="PR00111">
    <property type="entry name" value="ABHYDROLASE"/>
</dbReference>
<proteinExistence type="predicted"/>
<organism evidence="3 4">
    <name type="scientific">Acinetobacter apis</name>
    <dbReference type="NCBI Taxonomy" id="1229165"/>
    <lineage>
        <taxon>Bacteria</taxon>
        <taxon>Pseudomonadati</taxon>
        <taxon>Pseudomonadota</taxon>
        <taxon>Gammaproteobacteria</taxon>
        <taxon>Moraxellales</taxon>
        <taxon>Moraxellaceae</taxon>
        <taxon>Acinetobacter</taxon>
    </lineage>
</organism>
<dbReference type="PANTHER" id="PTHR43798">
    <property type="entry name" value="MONOACYLGLYCEROL LIPASE"/>
    <property type="match status" value="1"/>
</dbReference>
<sequence>MDEFSIFQKQIEVLSQSHRVIAIDFRGHGQSDDPHTGHTVPQYADDVKQIIDALGLKDVVLVGWSMGAFVTWEYVTQFGTDNIKGTVIIDESASDFKWKDWSYGFADLDTLIHLMQSVQTDQDALLDGFLPLMFKAELKADDLAWMKAQMKQVNPATAGAILFDQTTRDFRQQLIHFTVPTLICFGRDEKIVPLRAADYFLQQMTQSELIIFEQSSHCPFLEEPEQFNRELLNFMNKI</sequence>
<dbReference type="Proteomes" id="UP000243463">
    <property type="component" value="Unassembled WGS sequence"/>
</dbReference>
<protein>
    <submittedName>
        <fullName evidence="3">Pimeloyl-ACP methyl ester carboxylesterase</fullName>
    </submittedName>
</protein>
<dbReference type="EMBL" id="FZLN01000003">
    <property type="protein sequence ID" value="SNQ29807.1"/>
    <property type="molecule type" value="Genomic_DNA"/>
</dbReference>